<feature type="compositionally biased region" description="Polar residues" evidence="1">
    <location>
        <begin position="9"/>
        <end position="48"/>
    </location>
</feature>
<feature type="compositionally biased region" description="Pro residues" evidence="1">
    <location>
        <begin position="97"/>
        <end position="107"/>
    </location>
</feature>
<gene>
    <name evidence="2" type="ORF">WMY93_020347</name>
</gene>
<keyword evidence="3" id="KW-1185">Reference proteome</keyword>
<proteinExistence type="predicted"/>
<feature type="compositionally biased region" description="Polar residues" evidence="1">
    <location>
        <begin position="77"/>
        <end position="96"/>
    </location>
</feature>
<evidence type="ECO:0000313" key="2">
    <source>
        <dbReference type="EMBL" id="KAK7899494.1"/>
    </source>
</evidence>
<reference evidence="3" key="1">
    <citation type="submission" date="2024-04" db="EMBL/GenBank/DDBJ databases">
        <title>Salinicola lusitanus LLJ914,a marine bacterium isolated from the Okinawa Trough.</title>
        <authorList>
            <person name="Li J."/>
        </authorList>
    </citation>
    <scope>NUCLEOTIDE SEQUENCE [LARGE SCALE GENOMIC DNA]</scope>
</reference>
<sequence>MGPPPTPVSRLQQRKTFGPSRNQSGASESGGHSETSDTAKTTQVSSGRRATPFKVPIIKPKLTTTPAKPSAPVLTTPCKSTAPTKSLTNNHVSPQKRQPPPPQNSSD</sequence>
<protein>
    <submittedName>
        <fullName evidence="2">Uncharacterized protein</fullName>
    </submittedName>
</protein>
<comment type="caution">
    <text evidence="2">The sequence shown here is derived from an EMBL/GenBank/DDBJ whole genome shotgun (WGS) entry which is preliminary data.</text>
</comment>
<dbReference type="EMBL" id="JBBPFD010000014">
    <property type="protein sequence ID" value="KAK7899494.1"/>
    <property type="molecule type" value="Genomic_DNA"/>
</dbReference>
<evidence type="ECO:0000256" key="1">
    <source>
        <dbReference type="SAM" id="MobiDB-lite"/>
    </source>
</evidence>
<organism evidence="2 3">
    <name type="scientific">Mugilogobius chulae</name>
    <name type="common">yellowstripe goby</name>
    <dbReference type="NCBI Taxonomy" id="88201"/>
    <lineage>
        <taxon>Eukaryota</taxon>
        <taxon>Metazoa</taxon>
        <taxon>Chordata</taxon>
        <taxon>Craniata</taxon>
        <taxon>Vertebrata</taxon>
        <taxon>Euteleostomi</taxon>
        <taxon>Actinopterygii</taxon>
        <taxon>Neopterygii</taxon>
        <taxon>Teleostei</taxon>
        <taxon>Neoteleostei</taxon>
        <taxon>Acanthomorphata</taxon>
        <taxon>Gobiaria</taxon>
        <taxon>Gobiiformes</taxon>
        <taxon>Gobioidei</taxon>
        <taxon>Gobiidae</taxon>
        <taxon>Gobionellinae</taxon>
        <taxon>Mugilogobius</taxon>
    </lineage>
</organism>
<feature type="region of interest" description="Disordered" evidence="1">
    <location>
        <begin position="1"/>
        <end position="107"/>
    </location>
</feature>
<dbReference type="AlphaFoldDB" id="A0AAW0NU56"/>
<dbReference type="Proteomes" id="UP001460270">
    <property type="component" value="Unassembled WGS sequence"/>
</dbReference>
<name>A0AAW0NU56_9GOBI</name>
<evidence type="ECO:0000313" key="3">
    <source>
        <dbReference type="Proteomes" id="UP001460270"/>
    </source>
</evidence>
<accession>A0AAW0NU56</accession>